<dbReference type="EMBL" id="CAJPEX010000046">
    <property type="protein sequence ID" value="CAG0912739.1"/>
    <property type="molecule type" value="Genomic_DNA"/>
</dbReference>
<keyword evidence="11" id="KW-1185">Reference proteome</keyword>
<dbReference type="InterPro" id="IPR000277">
    <property type="entry name" value="Cys/Met-Metab_PyrdxlP-dep_enz"/>
</dbReference>
<comment type="cofactor">
    <cofactor evidence="1 9">
        <name>pyridoxal 5'-phosphate</name>
        <dbReference type="ChEBI" id="CHEBI:597326"/>
    </cofactor>
</comment>
<protein>
    <recommendedName>
        <fullName evidence="4">cystathionine gamma-lyase</fullName>
        <ecNumber evidence="4">4.4.1.1</ecNumber>
    </recommendedName>
    <alternativeName>
        <fullName evidence="7">Gamma-cystathionase</fullName>
    </alternativeName>
</protein>
<evidence type="ECO:0000256" key="5">
    <source>
        <dbReference type="ARBA" id="ARBA00022898"/>
    </source>
</evidence>
<sequence>MLSANNKQDSSFETKAIHVANDPEQWKSKAVVPLISLATVFKHTAPGHHAGFEYSRGGNPTRQCMESTLASLEQGKYGIAFASGIGAVLSVCQLMNTGDHLVTQKDLYFGSIHLFQEHLPTKCGIEVTFLDLTNEDRTELKASLRPKTKMIWIETPTNPILKIIDIKTVAEIAHEHNPDIIVVVDNTFASPYFQNPLQLGADVVVHSLSKYVSGHSDVIMGAAITNSDKLHKEIRELQNDNGVVPSPFDCYLVSRSLRTLALRMAKHESNALAVAKHLLNHPLVSWVSYPGLPNHPQHDLASRQMYGFSGIVAAKLKHGSDEKVLETFLKNFKIFTHATSLGGVESLVSSPGLMIKFSSVPEKEERLRLGIDDEVIRFSVGIESVDDLIQDIDAALQATLEVLEQ</sequence>
<comment type="similarity">
    <text evidence="3 9">Belongs to the trans-sulfuration enzymes family.</text>
</comment>
<evidence type="ECO:0000256" key="2">
    <source>
        <dbReference type="ARBA" id="ARBA00005038"/>
    </source>
</evidence>
<proteinExistence type="inferred from homology"/>
<dbReference type="Pfam" id="PF01053">
    <property type="entry name" value="Cys_Met_Meta_PP"/>
    <property type="match status" value="1"/>
</dbReference>
<evidence type="ECO:0000256" key="1">
    <source>
        <dbReference type="ARBA" id="ARBA00001933"/>
    </source>
</evidence>
<keyword evidence="6" id="KW-0028">Amino-acid biosynthesis</keyword>
<dbReference type="OrthoDB" id="3512640at2759"/>
<name>A0A7R9G9D1_9CRUS</name>
<dbReference type="Gene3D" id="3.40.640.10">
    <property type="entry name" value="Type I PLP-dependent aspartate aminotransferase-like (Major domain)"/>
    <property type="match status" value="1"/>
</dbReference>
<dbReference type="UniPathway" id="UPA00136">
    <property type="reaction ID" value="UER00202"/>
</dbReference>
<dbReference type="GO" id="GO:0019343">
    <property type="term" value="P:cysteine biosynthetic process via cystathionine"/>
    <property type="evidence" value="ECO:0007669"/>
    <property type="project" value="TreeGrafter"/>
</dbReference>
<evidence type="ECO:0000256" key="3">
    <source>
        <dbReference type="ARBA" id="ARBA00009077"/>
    </source>
</evidence>
<dbReference type="EC" id="4.4.1.1" evidence="4"/>
<dbReference type="Gene3D" id="3.90.1150.10">
    <property type="entry name" value="Aspartate Aminotransferase, domain 1"/>
    <property type="match status" value="1"/>
</dbReference>
<evidence type="ECO:0000313" key="10">
    <source>
        <dbReference type="EMBL" id="CAD7272587.1"/>
    </source>
</evidence>
<reference evidence="10" key="1">
    <citation type="submission" date="2020-11" db="EMBL/GenBank/DDBJ databases">
        <authorList>
            <person name="Tran Van P."/>
        </authorList>
    </citation>
    <scope>NUCLEOTIDE SEQUENCE</scope>
</reference>
<keyword evidence="5 8" id="KW-0663">Pyridoxal phosphate</keyword>
<dbReference type="GO" id="GO:0005737">
    <property type="term" value="C:cytoplasm"/>
    <property type="evidence" value="ECO:0007669"/>
    <property type="project" value="TreeGrafter"/>
</dbReference>
<dbReference type="SUPFAM" id="SSF53383">
    <property type="entry name" value="PLP-dependent transferases"/>
    <property type="match status" value="1"/>
</dbReference>
<dbReference type="EMBL" id="OA882083">
    <property type="protein sequence ID" value="CAD7272587.1"/>
    <property type="molecule type" value="Genomic_DNA"/>
</dbReference>
<evidence type="ECO:0000313" key="11">
    <source>
        <dbReference type="Proteomes" id="UP000678499"/>
    </source>
</evidence>
<dbReference type="FunFam" id="3.40.640.10:FF:000009">
    <property type="entry name" value="Cystathionine gamma-synthase homolog"/>
    <property type="match status" value="1"/>
</dbReference>
<dbReference type="GO" id="GO:0004123">
    <property type="term" value="F:cystathionine gamma-lyase activity"/>
    <property type="evidence" value="ECO:0007669"/>
    <property type="project" value="TreeGrafter"/>
</dbReference>
<accession>A0A7R9G9D1</accession>
<comment type="pathway">
    <text evidence="2">Amino-acid biosynthesis; L-cysteine biosynthesis; L-cysteine from L-homocysteine and L-serine: step 2/2.</text>
</comment>
<evidence type="ECO:0000256" key="4">
    <source>
        <dbReference type="ARBA" id="ARBA00012085"/>
    </source>
</evidence>
<evidence type="ECO:0000256" key="9">
    <source>
        <dbReference type="RuleBase" id="RU362118"/>
    </source>
</evidence>
<dbReference type="CDD" id="cd00614">
    <property type="entry name" value="CGS_like"/>
    <property type="match status" value="1"/>
</dbReference>
<keyword evidence="6" id="KW-0198">Cysteine biosynthesis</keyword>
<evidence type="ECO:0000256" key="6">
    <source>
        <dbReference type="ARBA" id="ARBA00023192"/>
    </source>
</evidence>
<evidence type="ECO:0000256" key="8">
    <source>
        <dbReference type="PIRSR" id="PIRSR001434-2"/>
    </source>
</evidence>
<evidence type="ECO:0000256" key="7">
    <source>
        <dbReference type="ARBA" id="ARBA00029853"/>
    </source>
</evidence>
<dbReference type="GO" id="GO:0019346">
    <property type="term" value="P:transsulfuration"/>
    <property type="evidence" value="ECO:0007669"/>
    <property type="project" value="InterPro"/>
</dbReference>
<dbReference type="InterPro" id="IPR015421">
    <property type="entry name" value="PyrdxlP-dep_Trfase_major"/>
</dbReference>
<dbReference type="InterPro" id="IPR015422">
    <property type="entry name" value="PyrdxlP-dep_Trfase_small"/>
</dbReference>
<gene>
    <name evidence="10" type="ORF">NMOB1V02_LOCUS514</name>
</gene>
<dbReference type="PANTHER" id="PTHR11808:SF15">
    <property type="entry name" value="CYSTATHIONINE GAMMA-LYASE"/>
    <property type="match status" value="1"/>
</dbReference>
<dbReference type="InterPro" id="IPR015424">
    <property type="entry name" value="PyrdxlP-dep_Trfase"/>
</dbReference>
<dbReference type="PIRSF" id="PIRSF001434">
    <property type="entry name" value="CGS"/>
    <property type="match status" value="1"/>
</dbReference>
<dbReference type="AlphaFoldDB" id="A0A7R9G9D1"/>
<feature type="modified residue" description="N6-(pyridoxal phosphate)lysine" evidence="8">
    <location>
        <position position="210"/>
    </location>
</feature>
<dbReference type="PANTHER" id="PTHR11808">
    <property type="entry name" value="TRANS-SULFURATION ENZYME FAMILY MEMBER"/>
    <property type="match status" value="1"/>
</dbReference>
<organism evidence="10">
    <name type="scientific">Notodromas monacha</name>
    <dbReference type="NCBI Taxonomy" id="399045"/>
    <lineage>
        <taxon>Eukaryota</taxon>
        <taxon>Metazoa</taxon>
        <taxon>Ecdysozoa</taxon>
        <taxon>Arthropoda</taxon>
        <taxon>Crustacea</taxon>
        <taxon>Oligostraca</taxon>
        <taxon>Ostracoda</taxon>
        <taxon>Podocopa</taxon>
        <taxon>Podocopida</taxon>
        <taxon>Cypridocopina</taxon>
        <taxon>Cypridoidea</taxon>
        <taxon>Cyprididae</taxon>
        <taxon>Notodromas</taxon>
    </lineage>
</organism>
<dbReference type="Proteomes" id="UP000678499">
    <property type="component" value="Unassembled WGS sequence"/>
</dbReference>
<dbReference type="GO" id="GO:0030170">
    <property type="term" value="F:pyridoxal phosphate binding"/>
    <property type="evidence" value="ECO:0007669"/>
    <property type="project" value="InterPro"/>
</dbReference>